<evidence type="ECO:0000313" key="1">
    <source>
        <dbReference type="EMBL" id="BBA99246.1"/>
    </source>
</evidence>
<reference evidence="1 2" key="1">
    <citation type="journal article" date="2010" name="J. Bacteriol.">
        <title>Biochemical characterization of a novel indole prenyltransferase from Streptomyces sp. SN-593.</title>
        <authorList>
            <person name="Takahashi S."/>
            <person name="Takagi H."/>
            <person name="Toyoda A."/>
            <person name="Uramoto M."/>
            <person name="Nogawa T."/>
            <person name="Ueki M."/>
            <person name="Sakaki Y."/>
            <person name="Osada H."/>
        </authorList>
    </citation>
    <scope>NUCLEOTIDE SEQUENCE [LARGE SCALE GENOMIC DNA]</scope>
    <source>
        <strain evidence="1 2">SN-593</strain>
    </source>
</reference>
<dbReference type="Proteomes" id="UP000595703">
    <property type="component" value="Chromosome"/>
</dbReference>
<sequence>MSFSPTINQPAIETATVEIRVLTVNGRSMNTGRFRQLIDAPLISPAGEFEGEPWGAVNLHPDKCEGDDHVHVVWQDGDQLRRARINAPEHALFEAPVAAHYAMARILDGERDLGAARNPSDYFRCYSGRDRNGRTAYVRLRHDEVLFLSAIPVAFDSLWQYGSGDMGALRLAADEVYGGPLPSVEDLADQLSWAADAYRAAWSALEGLPQLFVGG</sequence>
<reference evidence="1 2" key="2">
    <citation type="journal article" date="2011" name="J. Antibiot.">
        <title>Furaquinocins I and J: novel polyketide isoprenoid hybrid compounds from Streptomyces reveromyceticus SN-593.</title>
        <authorList>
            <person name="Panthee S."/>
            <person name="Takahashi S."/>
            <person name="Takagi H."/>
            <person name="Nogawa T."/>
            <person name="Oowada E."/>
            <person name="Uramoto M."/>
            <person name="Osada H."/>
        </authorList>
    </citation>
    <scope>NUCLEOTIDE SEQUENCE [LARGE SCALE GENOMIC DNA]</scope>
    <source>
        <strain evidence="1 2">SN-593</strain>
    </source>
</reference>
<protein>
    <submittedName>
        <fullName evidence="1">Uncharacterized protein</fullName>
    </submittedName>
</protein>
<dbReference type="EMBL" id="AP018365">
    <property type="protein sequence ID" value="BBA99246.1"/>
    <property type="molecule type" value="Genomic_DNA"/>
</dbReference>
<reference evidence="1 2" key="3">
    <citation type="journal article" date="2011" name="Nat. Chem. Biol.">
        <title>Reveromycin A biosynthesis uses RevG and RevJ for stereospecific spiroacetal formation.</title>
        <authorList>
            <person name="Takahashi S."/>
            <person name="Toyoda A."/>
            <person name="Sekiyama Y."/>
            <person name="Takagi H."/>
            <person name="Nogawa T."/>
            <person name="Uramoto M."/>
            <person name="Suzuki R."/>
            <person name="Koshino H."/>
            <person name="Kumano T."/>
            <person name="Panthee S."/>
            <person name="Dairi T."/>
            <person name="Ishikawa J."/>
            <person name="Ikeda H."/>
            <person name="Sakaki Y."/>
            <person name="Osada H."/>
        </authorList>
    </citation>
    <scope>NUCLEOTIDE SEQUENCE [LARGE SCALE GENOMIC DNA]</scope>
    <source>
        <strain evidence="1 2">SN-593</strain>
    </source>
</reference>
<name>A0A7U3UV95_9ACTN</name>
<keyword evidence="2" id="KW-1185">Reference proteome</keyword>
<dbReference type="AlphaFoldDB" id="A0A7U3UV95"/>
<proteinExistence type="predicted"/>
<organism evidence="1 2">
    <name type="scientific">Actinacidiphila reveromycinica</name>
    <dbReference type="NCBI Taxonomy" id="659352"/>
    <lineage>
        <taxon>Bacteria</taxon>
        <taxon>Bacillati</taxon>
        <taxon>Actinomycetota</taxon>
        <taxon>Actinomycetes</taxon>
        <taxon>Kitasatosporales</taxon>
        <taxon>Streptomycetaceae</taxon>
        <taxon>Actinacidiphila</taxon>
    </lineage>
</organism>
<dbReference type="KEGG" id="arev:RVR_5785"/>
<evidence type="ECO:0000313" key="2">
    <source>
        <dbReference type="Proteomes" id="UP000595703"/>
    </source>
</evidence>
<accession>A0A7U3UV95</accession>
<reference evidence="1 2" key="4">
    <citation type="journal article" date="2020" name="Sci. Rep.">
        <title>beta-carboline chemical signals induce reveromycin production through a LuxR family regulator in Streptomyces sp. SN-593.</title>
        <authorList>
            <person name="Panthee S."/>
            <person name="Kito N."/>
            <person name="Hayashi T."/>
            <person name="Shimizu T."/>
            <person name="Ishikawa J."/>
            <person name="Hamamoto H."/>
            <person name="Osada H."/>
            <person name="Takahashi S."/>
        </authorList>
    </citation>
    <scope>NUCLEOTIDE SEQUENCE [LARGE SCALE GENOMIC DNA]</scope>
    <source>
        <strain evidence="1 2">SN-593</strain>
    </source>
</reference>
<dbReference type="RefSeq" id="WP_202235261.1">
    <property type="nucleotide sequence ID" value="NZ_AP018365.1"/>
</dbReference>
<gene>
    <name evidence="1" type="ORF">RVR_5785</name>
</gene>